<evidence type="ECO:0000256" key="2">
    <source>
        <dbReference type="ARBA" id="ARBA00022840"/>
    </source>
</evidence>
<proteinExistence type="predicted"/>
<evidence type="ECO:0000259" key="3">
    <source>
        <dbReference type="Pfam" id="PF01591"/>
    </source>
</evidence>
<dbReference type="Pfam" id="PF01591">
    <property type="entry name" value="6PF2K"/>
    <property type="match status" value="1"/>
</dbReference>
<dbReference type="Proteomes" id="UP001439008">
    <property type="component" value="Unassembled WGS sequence"/>
</dbReference>
<gene>
    <name evidence="4" type="ORF">MHBO_000627</name>
</gene>
<dbReference type="InterPro" id="IPR027417">
    <property type="entry name" value="P-loop_NTPase"/>
</dbReference>
<organism evidence="4 5">
    <name type="scientific">Bonamia ostreae</name>
    <dbReference type="NCBI Taxonomy" id="126728"/>
    <lineage>
        <taxon>Eukaryota</taxon>
        <taxon>Sar</taxon>
        <taxon>Rhizaria</taxon>
        <taxon>Endomyxa</taxon>
        <taxon>Ascetosporea</taxon>
        <taxon>Haplosporida</taxon>
        <taxon>Bonamia</taxon>
    </lineage>
</organism>
<name>A0ABV2AGW6_9EUKA</name>
<dbReference type="EMBL" id="JBDODL010000109">
    <property type="protein sequence ID" value="MES1918704.1"/>
    <property type="molecule type" value="Genomic_DNA"/>
</dbReference>
<keyword evidence="2" id="KW-0067">ATP-binding</keyword>
<evidence type="ECO:0000313" key="5">
    <source>
        <dbReference type="Proteomes" id="UP001439008"/>
    </source>
</evidence>
<keyword evidence="5" id="KW-1185">Reference proteome</keyword>
<dbReference type="PANTHER" id="PTHR10606:SF44">
    <property type="entry name" value="6-PHOSPHOFRUCTO 2-KINASE_FRUCTOSE 2,6-BISPHOSPHATASE LONG FORM"/>
    <property type="match status" value="1"/>
</dbReference>
<dbReference type="Gene3D" id="3.40.50.300">
    <property type="entry name" value="P-loop containing nucleotide triphosphate hydrolases"/>
    <property type="match status" value="1"/>
</dbReference>
<protein>
    <recommendedName>
        <fullName evidence="3">6-phosphofructo-2-kinase domain-containing protein</fullName>
    </recommendedName>
</protein>
<dbReference type="InterPro" id="IPR013079">
    <property type="entry name" value="6Phosfructo_kin"/>
</dbReference>
<accession>A0ABV2AGW6</accession>
<dbReference type="PANTHER" id="PTHR10606">
    <property type="entry name" value="6-PHOSPHOFRUCTO-2-KINASE/FRUCTOSE-2,6-BISPHOSPHATASE"/>
    <property type="match status" value="1"/>
</dbReference>
<reference evidence="4 5" key="1">
    <citation type="journal article" date="2024" name="BMC Biol.">
        <title>Comparative genomics of Ascetosporea gives new insight into the evolutionary basis for animal parasitism in Rhizaria.</title>
        <authorList>
            <person name="Hiltunen Thoren M."/>
            <person name="Onut-Brannstrom I."/>
            <person name="Alfjorden A."/>
            <person name="Peckova H."/>
            <person name="Swords F."/>
            <person name="Hooper C."/>
            <person name="Holzer A.S."/>
            <person name="Bass D."/>
            <person name="Burki F."/>
        </authorList>
    </citation>
    <scope>NUCLEOTIDE SEQUENCE [LARGE SCALE GENOMIC DNA]</scope>
    <source>
        <strain evidence="4">20-A016</strain>
    </source>
</reference>
<comment type="caution">
    <text evidence="4">The sequence shown here is derived from an EMBL/GenBank/DDBJ whole genome shotgun (WGS) entry which is preliminary data.</text>
</comment>
<sequence length="163" mass="18915">MSSQKSYHQFSENANNRRNIFRSLSISPHEESSKLIIILVGLPARGKSYISHKLSNFLNWRGHSCRVFNVGQYRRTEMSDEPRQNADFFSDKNSKNVEKRNIIALKVLEVAITWLNNKNGQIAIFDATNTTKSRRKALSEIIKKVIFNYLDNAPISLRRIDMR</sequence>
<evidence type="ECO:0000313" key="4">
    <source>
        <dbReference type="EMBL" id="MES1918704.1"/>
    </source>
</evidence>
<keyword evidence="1" id="KW-0547">Nucleotide-binding</keyword>
<feature type="domain" description="6-phosphofructo-2-kinase" evidence="3">
    <location>
        <begin position="25"/>
        <end position="145"/>
    </location>
</feature>
<dbReference type="SUPFAM" id="SSF52540">
    <property type="entry name" value="P-loop containing nucleoside triphosphate hydrolases"/>
    <property type="match status" value="1"/>
</dbReference>
<evidence type="ECO:0000256" key="1">
    <source>
        <dbReference type="ARBA" id="ARBA00022741"/>
    </source>
</evidence>
<dbReference type="InterPro" id="IPR003094">
    <property type="entry name" value="6Pfruct_kin"/>
</dbReference>